<gene>
    <name evidence="2" type="ORF">SARC_02679</name>
</gene>
<dbReference type="AlphaFoldDB" id="A0A0L0G895"/>
<reference evidence="2 3" key="1">
    <citation type="submission" date="2011-02" db="EMBL/GenBank/DDBJ databases">
        <title>The Genome Sequence of Sphaeroforma arctica JP610.</title>
        <authorList>
            <consortium name="The Broad Institute Genome Sequencing Platform"/>
            <person name="Russ C."/>
            <person name="Cuomo C."/>
            <person name="Young S.K."/>
            <person name="Zeng Q."/>
            <person name="Gargeya S."/>
            <person name="Alvarado L."/>
            <person name="Berlin A."/>
            <person name="Chapman S.B."/>
            <person name="Chen Z."/>
            <person name="Freedman E."/>
            <person name="Gellesch M."/>
            <person name="Goldberg J."/>
            <person name="Griggs A."/>
            <person name="Gujja S."/>
            <person name="Heilman E."/>
            <person name="Heiman D."/>
            <person name="Howarth C."/>
            <person name="Mehta T."/>
            <person name="Neiman D."/>
            <person name="Pearson M."/>
            <person name="Roberts A."/>
            <person name="Saif S."/>
            <person name="Shea T."/>
            <person name="Shenoy N."/>
            <person name="Sisk P."/>
            <person name="Stolte C."/>
            <person name="Sykes S."/>
            <person name="White J."/>
            <person name="Yandava C."/>
            <person name="Burger G."/>
            <person name="Gray M.W."/>
            <person name="Holland P.W.H."/>
            <person name="King N."/>
            <person name="Lang F.B.F."/>
            <person name="Roger A.J."/>
            <person name="Ruiz-Trillo I."/>
            <person name="Haas B."/>
            <person name="Nusbaum C."/>
            <person name="Birren B."/>
        </authorList>
    </citation>
    <scope>NUCLEOTIDE SEQUENCE [LARGE SCALE GENOMIC DNA]</scope>
    <source>
        <strain evidence="2 3">JP610</strain>
    </source>
</reference>
<evidence type="ECO:0000313" key="3">
    <source>
        <dbReference type="Proteomes" id="UP000054560"/>
    </source>
</evidence>
<evidence type="ECO:0000313" key="2">
    <source>
        <dbReference type="EMBL" id="KNC85124.1"/>
    </source>
</evidence>
<protein>
    <submittedName>
        <fullName evidence="2">Uncharacterized protein</fullName>
    </submittedName>
</protein>
<sequence length="473" mass="53730">MSTTDPADPATTLSVLYKGEFPPDFEKVVDSWPTNLTKLSIAVHMTGSKYKNRFYEECIHFIYQHARGMKDLKHLRIDAALPFEPNIESLETLTVMSLDPNLNPKSPNPVLYPSKPAAWDTFAQFTTIKDLVIYVPKEYIGKMPSSFSRMVGEKRAGYHDNGEVYTTIKWDTETKPPKPTNVEDAPNGVTKTKTKALDKASTKTVDMSRPNPNNLTKTLTLIKPIKKALSKQESAALATARTLQANREQEMLESMPEPKNQVALIEAKKNEGSPQTVPSKYKPWETPATTLMVNLPESFPPNFEEMVAKWALNTTSLTVAAEMDGEKYKDRFFEQCVHAIFQRVCYMTSLRTLHLNFALPFEPYNVHLQTLTVCSLDPNIDPRRTPPLLYPMAPFEKLIANCPKLTRLYLLSPNPWHRVRGGDMPSEVPNPEAWDAYECFNLPIMIYVPYNYVNSMPDSFRRIVMNGRAGFHQ</sequence>
<evidence type="ECO:0000256" key="1">
    <source>
        <dbReference type="SAM" id="MobiDB-lite"/>
    </source>
</evidence>
<organism evidence="2 3">
    <name type="scientific">Sphaeroforma arctica JP610</name>
    <dbReference type="NCBI Taxonomy" id="667725"/>
    <lineage>
        <taxon>Eukaryota</taxon>
        <taxon>Ichthyosporea</taxon>
        <taxon>Ichthyophonida</taxon>
        <taxon>Sphaeroforma</taxon>
    </lineage>
</organism>
<name>A0A0L0G895_9EUKA</name>
<keyword evidence="3" id="KW-1185">Reference proteome</keyword>
<dbReference type="Proteomes" id="UP000054560">
    <property type="component" value="Unassembled WGS sequence"/>
</dbReference>
<feature type="region of interest" description="Disordered" evidence="1">
    <location>
        <begin position="171"/>
        <end position="216"/>
    </location>
</feature>
<dbReference type="RefSeq" id="XP_014159026.1">
    <property type="nucleotide sequence ID" value="XM_014303551.1"/>
</dbReference>
<accession>A0A0L0G895</accession>
<dbReference type="EMBL" id="KQ241719">
    <property type="protein sequence ID" value="KNC85124.1"/>
    <property type="molecule type" value="Genomic_DNA"/>
</dbReference>
<dbReference type="GeneID" id="25903183"/>
<proteinExistence type="predicted"/>